<dbReference type="AlphaFoldDB" id="A0A074LWQ7"/>
<dbReference type="Pfam" id="PF01521">
    <property type="entry name" value="Fe-S_biosyn"/>
    <property type="match status" value="1"/>
</dbReference>
<dbReference type="OrthoDB" id="2382221at2"/>
<keyword evidence="3" id="KW-1185">Reference proteome</keyword>
<dbReference type="InterPro" id="IPR035903">
    <property type="entry name" value="HesB-like_dom_sf"/>
</dbReference>
<reference evidence="2 3" key="1">
    <citation type="journal article" date="2013" name="Int. J. Syst. Evol. Microbiol.">
        <title>Tumebacillus flagellatus sp. nov., an alpha-amylase/pullulanase-producing bacterium isolated from cassava wastewater.</title>
        <authorList>
            <person name="Wang Q."/>
            <person name="Xie N."/>
            <person name="Qin Y."/>
            <person name="Shen N."/>
            <person name="Zhu J."/>
            <person name="Mi H."/>
            <person name="Huang R."/>
        </authorList>
    </citation>
    <scope>NUCLEOTIDE SEQUENCE [LARGE SCALE GENOMIC DNA]</scope>
    <source>
        <strain evidence="2 3">GST4</strain>
    </source>
</reference>
<protein>
    <recommendedName>
        <fullName evidence="1">Core domain-containing protein</fullName>
    </recommendedName>
</protein>
<sequence length="61" mass="7122">MALDEPRAGDEAFEQGDGLTVVVDRATYFYIDEPLRIDYDESERVYRIRSNSQIIPDKIRL</sequence>
<proteinExistence type="predicted"/>
<dbReference type="InterPro" id="IPR000361">
    <property type="entry name" value="ATAP_core_dom"/>
</dbReference>
<evidence type="ECO:0000259" key="1">
    <source>
        <dbReference type="Pfam" id="PF01521"/>
    </source>
</evidence>
<evidence type="ECO:0000313" key="2">
    <source>
        <dbReference type="EMBL" id="KEO84523.1"/>
    </source>
</evidence>
<organism evidence="2 3">
    <name type="scientific">Tumebacillus flagellatus</name>
    <dbReference type="NCBI Taxonomy" id="1157490"/>
    <lineage>
        <taxon>Bacteria</taxon>
        <taxon>Bacillati</taxon>
        <taxon>Bacillota</taxon>
        <taxon>Bacilli</taxon>
        <taxon>Bacillales</taxon>
        <taxon>Alicyclobacillaceae</taxon>
        <taxon>Tumebacillus</taxon>
    </lineage>
</organism>
<comment type="caution">
    <text evidence="2">The sequence shown here is derived from an EMBL/GenBank/DDBJ whole genome shotgun (WGS) entry which is preliminary data.</text>
</comment>
<gene>
    <name evidence="2" type="ORF">EL26_03100</name>
</gene>
<dbReference type="RefSeq" id="WP_038084370.1">
    <property type="nucleotide sequence ID" value="NZ_JMIR01000003.1"/>
</dbReference>
<feature type="domain" description="Core" evidence="1">
    <location>
        <begin position="3"/>
        <end position="59"/>
    </location>
</feature>
<dbReference type="SUPFAM" id="SSF89360">
    <property type="entry name" value="HesB-like domain"/>
    <property type="match status" value="1"/>
</dbReference>
<evidence type="ECO:0000313" key="3">
    <source>
        <dbReference type="Proteomes" id="UP000027931"/>
    </source>
</evidence>
<name>A0A074LWQ7_9BACL</name>
<dbReference type="Proteomes" id="UP000027931">
    <property type="component" value="Unassembled WGS sequence"/>
</dbReference>
<dbReference type="EMBL" id="JMIR01000003">
    <property type="protein sequence ID" value="KEO84523.1"/>
    <property type="molecule type" value="Genomic_DNA"/>
</dbReference>
<accession>A0A074LWQ7</accession>